<dbReference type="Pfam" id="PF02753">
    <property type="entry name" value="PapD_C"/>
    <property type="match status" value="1"/>
</dbReference>
<evidence type="ECO:0000256" key="4">
    <source>
        <dbReference type="ARBA" id="ARBA00022729"/>
    </source>
</evidence>
<dbReference type="GO" id="GO:0071555">
    <property type="term" value="P:cell wall organization"/>
    <property type="evidence" value="ECO:0007669"/>
    <property type="project" value="InterPro"/>
</dbReference>
<dbReference type="Gene3D" id="3.10.20.410">
    <property type="match status" value="1"/>
</dbReference>
<feature type="domain" description="Pili assembly chaperone N-terminal" evidence="9">
    <location>
        <begin position="3"/>
        <end position="50"/>
    </location>
</feature>
<gene>
    <name evidence="12" type="primary">lpfB_4</name>
    <name evidence="12" type="ORF">NCTC10786_04395</name>
</gene>
<dbReference type="InterPro" id="IPR013783">
    <property type="entry name" value="Ig-like_fold"/>
</dbReference>
<proteinExistence type="inferred from homology"/>
<dbReference type="InterPro" id="IPR025885">
    <property type="entry name" value="PapC_N"/>
</dbReference>
<dbReference type="Proteomes" id="UP000251584">
    <property type="component" value="Unassembled WGS sequence"/>
</dbReference>
<dbReference type="SUPFAM" id="SSF141729">
    <property type="entry name" value="FimD N-terminal domain-like"/>
    <property type="match status" value="1"/>
</dbReference>
<dbReference type="InterPro" id="IPR016147">
    <property type="entry name" value="Pili_assmbl_chaperone_N"/>
</dbReference>
<dbReference type="SUPFAM" id="SSF49584">
    <property type="entry name" value="Periplasmic chaperone C-domain"/>
    <property type="match status" value="1"/>
</dbReference>
<dbReference type="InterPro" id="IPR016148">
    <property type="entry name" value="Pili_assmbl_chaperone_C"/>
</dbReference>
<dbReference type="AlphaFoldDB" id="A0A2X2WDW3"/>
<accession>A0A2X2WDW3</accession>
<evidence type="ECO:0000313" key="13">
    <source>
        <dbReference type="Proteomes" id="UP000251584"/>
    </source>
</evidence>
<evidence type="ECO:0000259" key="11">
    <source>
        <dbReference type="Pfam" id="PF13954"/>
    </source>
</evidence>
<dbReference type="PANTHER" id="PTHR30251">
    <property type="entry name" value="PILUS ASSEMBLY CHAPERONE"/>
    <property type="match status" value="1"/>
</dbReference>
<dbReference type="PRINTS" id="PR00969">
    <property type="entry name" value="CHAPERONPILI"/>
</dbReference>
<feature type="domain" description="PapC N-terminal" evidence="11">
    <location>
        <begin position="174"/>
        <end position="227"/>
    </location>
</feature>
<dbReference type="SUPFAM" id="SSF49354">
    <property type="entry name" value="PapD-like"/>
    <property type="match status" value="1"/>
</dbReference>
<evidence type="ECO:0000256" key="5">
    <source>
        <dbReference type="ARBA" id="ARBA00022764"/>
    </source>
</evidence>
<evidence type="ECO:0000256" key="3">
    <source>
        <dbReference type="ARBA" id="ARBA00022558"/>
    </source>
</evidence>
<dbReference type="Pfam" id="PF13954">
    <property type="entry name" value="PapC_N"/>
    <property type="match status" value="1"/>
</dbReference>
<dbReference type="InterPro" id="IPR050643">
    <property type="entry name" value="Periplasmic_pilus_chap"/>
</dbReference>
<dbReference type="Pfam" id="PF00345">
    <property type="entry name" value="PapD_N"/>
    <property type="match status" value="1"/>
</dbReference>
<evidence type="ECO:0000256" key="1">
    <source>
        <dbReference type="ARBA" id="ARBA00004418"/>
    </source>
</evidence>
<protein>
    <submittedName>
        <fullName evidence="12">Fimbrial chaperone protein</fullName>
    </submittedName>
</protein>
<dbReference type="InterPro" id="IPR018046">
    <property type="entry name" value="Pili_assmbl_chaperone_CS"/>
</dbReference>
<keyword evidence="3" id="KW-1029">Fimbrium biogenesis</keyword>
<dbReference type="PANTHER" id="PTHR30251:SF2">
    <property type="entry name" value="FIMBRIAL CHAPERONE YADV-RELATED"/>
    <property type="match status" value="1"/>
</dbReference>
<keyword evidence="7" id="KW-0393">Immunoglobulin domain</keyword>
<evidence type="ECO:0000256" key="6">
    <source>
        <dbReference type="ARBA" id="ARBA00023186"/>
    </source>
</evidence>
<evidence type="ECO:0000256" key="8">
    <source>
        <dbReference type="RuleBase" id="RU003918"/>
    </source>
</evidence>
<keyword evidence="6 8" id="KW-0143">Chaperone</keyword>
<sequence>MLSGDTLPTDRESVYWLNIKAIPSSSPDAKNELLIAVKSKMKLFYRPAGLKGDPSLAYQQLTFSSVGGKLSVHNPSPYSVSLYDIKVNGKQLAKPPMVLPFQTVSLPQSAVTGGEVSWRAINDFGGITAEHKFKMVGYKAMFHVNAVSGFAKLTRLSTLIYLCTHTPAVLAGDYFSPDFIETRGNIPRDIDISRFNEADGQVPGVYHVDVYVNGNYLASQDISFIDSKSG</sequence>
<keyword evidence="5" id="KW-0574">Periplasm</keyword>
<feature type="domain" description="Pili assembly chaperone C-terminal" evidence="10">
    <location>
        <begin position="72"/>
        <end position="128"/>
    </location>
</feature>
<dbReference type="InterPro" id="IPR037224">
    <property type="entry name" value="PapC_N_sf"/>
</dbReference>
<comment type="similarity">
    <text evidence="2 8">Belongs to the periplasmic pilus chaperone family.</text>
</comment>
<evidence type="ECO:0000256" key="7">
    <source>
        <dbReference type="ARBA" id="ARBA00023319"/>
    </source>
</evidence>
<name>A0A2X2WDW3_CITKO</name>
<evidence type="ECO:0000259" key="10">
    <source>
        <dbReference type="Pfam" id="PF02753"/>
    </source>
</evidence>
<dbReference type="InterPro" id="IPR036316">
    <property type="entry name" value="Pili_assmbl_chap_C_dom_sf"/>
</dbReference>
<organism evidence="12 13">
    <name type="scientific">Citrobacter koseri</name>
    <name type="common">Citrobacter diversus</name>
    <dbReference type="NCBI Taxonomy" id="545"/>
    <lineage>
        <taxon>Bacteria</taxon>
        <taxon>Pseudomonadati</taxon>
        <taxon>Pseudomonadota</taxon>
        <taxon>Gammaproteobacteria</taxon>
        <taxon>Enterobacterales</taxon>
        <taxon>Enterobacteriaceae</taxon>
        <taxon>Citrobacter</taxon>
    </lineage>
</organism>
<dbReference type="InterPro" id="IPR008962">
    <property type="entry name" value="PapD-like_sf"/>
</dbReference>
<dbReference type="EMBL" id="UAVY01000007">
    <property type="protein sequence ID" value="SQB37637.1"/>
    <property type="molecule type" value="Genomic_DNA"/>
</dbReference>
<dbReference type="InterPro" id="IPR001829">
    <property type="entry name" value="Pili_assmbl_chaperone_bac"/>
</dbReference>
<evidence type="ECO:0000256" key="2">
    <source>
        <dbReference type="ARBA" id="ARBA00007399"/>
    </source>
</evidence>
<dbReference type="Gene3D" id="2.60.40.10">
    <property type="entry name" value="Immunoglobulins"/>
    <property type="match status" value="2"/>
</dbReference>
<dbReference type="GO" id="GO:0030288">
    <property type="term" value="C:outer membrane-bounded periplasmic space"/>
    <property type="evidence" value="ECO:0007669"/>
    <property type="project" value="InterPro"/>
</dbReference>
<dbReference type="PROSITE" id="PS00635">
    <property type="entry name" value="PILI_CHAPERONE"/>
    <property type="match status" value="1"/>
</dbReference>
<keyword evidence="4" id="KW-0732">Signal</keyword>
<evidence type="ECO:0000313" key="12">
    <source>
        <dbReference type="EMBL" id="SQB37637.1"/>
    </source>
</evidence>
<evidence type="ECO:0000259" key="9">
    <source>
        <dbReference type="Pfam" id="PF00345"/>
    </source>
</evidence>
<reference evidence="12 13" key="1">
    <citation type="submission" date="2018-06" db="EMBL/GenBank/DDBJ databases">
        <authorList>
            <consortium name="Pathogen Informatics"/>
            <person name="Doyle S."/>
        </authorList>
    </citation>
    <scope>NUCLEOTIDE SEQUENCE [LARGE SCALE GENOMIC DNA]</scope>
    <source>
        <strain evidence="12 13">NCTC10786</strain>
    </source>
</reference>
<comment type="subcellular location">
    <subcellularLocation>
        <location evidence="1 8">Periplasm</location>
    </subcellularLocation>
</comment>